<protein>
    <submittedName>
        <fullName evidence="2">Alpha/beta hydrolase</fullName>
    </submittedName>
</protein>
<dbReference type="SUPFAM" id="SSF53474">
    <property type="entry name" value="alpha/beta-Hydrolases"/>
    <property type="match status" value="1"/>
</dbReference>
<accession>A0A2G3PIG4</accession>
<dbReference type="AlphaFoldDB" id="A0A2G3PIG4"/>
<sequence>MSGGDRLLSTDVADDPSSAPAWFQTALAALPERGTTVSSGVRIQWRAWGQADRPGLILLHGGGAHSAWWDHIGPHLTTDRRVLAIDFSGHGDSGRRATYDIESWAAEVVAVAGEAGFAHGLVVVGHSMGALVALSCVPRLGDAVAGAILVDPPVRIPDTAQRLLRERFATKPARVYPDREAAVRSWRPSPQQFVIPHVGRHIAEESIREVDGGWTWKFDPANFDRSEPDPHQWTPSPCPVTVLRAEHGMLSPDMADLLERRVGPRVRITQMAGAGHHVMLDRPVELIDAISTATDDFTRGAQRAVTG</sequence>
<dbReference type="GO" id="GO:0047372">
    <property type="term" value="F:monoacylglycerol lipase activity"/>
    <property type="evidence" value="ECO:0007669"/>
    <property type="project" value="TreeGrafter"/>
</dbReference>
<dbReference type="PANTHER" id="PTHR43798">
    <property type="entry name" value="MONOACYLGLYCEROL LIPASE"/>
    <property type="match status" value="1"/>
</dbReference>
<dbReference type="Proteomes" id="UP000225108">
    <property type="component" value="Unassembled WGS sequence"/>
</dbReference>
<feature type="domain" description="AB hydrolase-1" evidence="1">
    <location>
        <begin position="56"/>
        <end position="289"/>
    </location>
</feature>
<dbReference type="Gene3D" id="3.40.50.1820">
    <property type="entry name" value="alpha/beta hydrolase"/>
    <property type="match status" value="1"/>
</dbReference>
<organism evidence="2 3">
    <name type="scientific">Williamsia marianensis</name>
    <dbReference type="NCBI Taxonomy" id="85044"/>
    <lineage>
        <taxon>Bacteria</taxon>
        <taxon>Bacillati</taxon>
        <taxon>Actinomycetota</taxon>
        <taxon>Actinomycetes</taxon>
        <taxon>Mycobacteriales</taxon>
        <taxon>Nocardiaceae</taxon>
        <taxon>Williamsia</taxon>
    </lineage>
</organism>
<dbReference type="GO" id="GO:0046464">
    <property type="term" value="P:acylglycerol catabolic process"/>
    <property type="evidence" value="ECO:0007669"/>
    <property type="project" value="TreeGrafter"/>
</dbReference>
<proteinExistence type="predicted"/>
<dbReference type="EMBL" id="PEBD01000011">
    <property type="protein sequence ID" value="PHV64912.1"/>
    <property type="molecule type" value="Genomic_DNA"/>
</dbReference>
<dbReference type="Pfam" id="PF12697">
    <property type="entry name" value="Abhydrolase_6"/>
    <property type="match status" value="1"/>
</dbReference>
<evidence type="ECO:0000259" key="1">
    <source>
        <dbReference type="Pfam" id="PF12697"/>
    </source>
</evidence>
<dbReference type="InterPro" id="IPR029058">
    <property type="entry name" value="AB_hydrolase_fold"/>
</dbReference>
<name>A0A2G3PIG4_WILMA</name>
<dbReference type="GO" id="GO:0016020">
    <property type="term" value="C:membrane"/>
    <property type="evidence" value="ECO:0007669"/>
    <property type="project" value="TreeGrafter"/>
</dbReference>
<gene>
    <name evidence="2" type="ORF">CSW57_21855</name>
</gene>
<comment type="caution">
    <text evidence="2">The sequence shown here is derived from an EMBL/GenBank/DDBJ whole genome shotgun (WGS) entry which is preliminary data.</text>
</comment>
<evidence type="ECO:0000313" key="2">
    <source>
        <dbReference type="EMBL" id="PHV64912.1"/>
    </source>
</evidence>
<keyword evidence="2" id="KW-0378">Hydrolase</keyword>
<evidence type="ECO:0000313" key="3">
    <source>
        <dbReference type="Proteomes" id="UP000225108"/>
    </source>
</evidence>
<dbReference type="PANTHER" id="PTHR43798:SF5">
    <property type="entry name" value="MONOACYLGLYCEROL LIPASE ABHD6"/>
    <property type="match status" value="1"/>
</dbReference>
<dbReference type="InterPro" id="IPR000073">
    <property type="entry name" value="AB_hydrolase_1"/>
</dbReference>
<reference evidence="2 3" key="1">
    <citation type="submission" date="2017-10" db="EMBL/GenBank/DDBJ databases">
        <title>The draft genome sequence of Williamsia sp. BULT 1.1 isolated from the semi-arid grassland soils from South Africa.</title>
        <authorList>
            <person name="Kabwe M.H."/>
            <person name="Govender N."/>
            <person name="Mutseka Lunga P."/>
            <person name="Vikram S."/>
            <person name="Makhalanyane T.P."/>
        </authorList>
    </citation>
    <scope>NUCLEOTIDE SEQUENCE [LARGE SCALE GENOMIC DNA]</scope>
    <source>
        <strain evidence="2 3">BULT 1.1</strain>
    </source>
</reference>
<dbReference type="InterPro" id="IPR050266">
    <property type="entry name" value="AB_hydrolase_sf"/>
</dbReference>